<dbReference type="SUPFAM" id="SSF50249">
    <property type="entry name" value="Nucleic acid-binding proteins"/>
    <property type="match status" value="1"/>
</dbReference>
<evidence type="ECO:0000256" key="2">
    <source>
        <dbReference type="ARBA" id="ARBA00022980"/>
    </source>
</evidence>
<sequence>MDSQMKNAVVVKVMCRTGLRGQMTQVGVKFLDDQNCLISRNVRGLSEKVISSPFLSLKGKLKD</sequence>
<keyword evidence="5" id="KW-1185">Reference proteome</keyword>
<dbReference type="GO" id="GO:0030490">
    <property type="term" value="P:maturation of SSU-rRNA"/>
    <property type="evidence" value="ECO:0007669"/>
    <property type="project" value="TreeGrafter"/>
</dbReference>
<dbReference type="Proteomes" id="UP000554482">
    <property type="component" value="Unassembled WGS sequence"/>
</dbReference>
<evidence type="ECO:0000256" key="1">
    <source>
        <dbReference type="ARBA" id="ARBA00005943"/>
    </source>
</evidence>
<evidence type="ECO:0000256" key="3">
    <source>
        <dbReference type="ARBA" id="ARBA00023274"/>
    </source>
</evidence>
<dbReference type="Gene3D" id="2.40.50.140">
    <property type="entry name" value="Nucleic acid-binding proteins"/>
    <property type="match status" value="1"/>
</dbReference>
<dbReference type="InterPro" id="IPR012340">
    <property type="entry name" value="NA-bd_OB-fold"/>
</dbReference>
<dbReference type="PANTHER" id="PTHR10769">
    <property type="entry name" value="40S RIBOSOMAL PROTEIN S28"/>
    <property type="match status" value="1"/>
</dbReference>
<dbReference type="OrthoDB" id="897317at2759"/>
<keyword evidence="2" id="KW-0689">Ribosomal protein</keyword>
<dbReference type="InterPro" id="IPR000289">
    <property type="entry name" value="Ribosomal_eS28"/>
</dbReference>
<accession>A0A7J6WBJ3</accession>
<dbReference type="AlphaFoldDB" id="A0A7J6WBJ3"/>
<dbReference type="EMBL" id="JABWDY010019381">
    <property type="protein sequence ID" value="KAF5193970.1"/>
    <property type="molecule type" value="Genomic_DNA"/>
</dbReference>
<dbReference type="PANTHER" id="PTHR10769:SF3">
    <property type="entry name" value="SMALL RIBOSOMAL SUBUNIT PROTEIN ES28"/>
    <property type="match status" value="1"/>
</dbReference>
<evidence type="ECO:0000313" key="5">
    <source>
        <dbReference type="Proteomes" id="UP000554482"/>
    </source>
</evidence>
<protein>
    <submittedName>
        <fullName evidence="4">Uncharacterized protein</fullName>
    </submittedName>
</protein>
<feature type="non-terminal residue" evidence="4">
    <location>
        <position position="63"/>
    </location>
</feature>
<comment type="similarity">
    <text evidence="1">Belongs to the eukaryotic ribosomal protein eS28 family.</text>
</comment>
<keyword evidence="3" id="KW-0687">Ribonucleoprotein</keyword>
<reference evidence="4 5" key="1">
    <citation type="submission" date="2020-06" db="EMBL/GenBank/DDBJ databases">
        <title>Transcriptomic and genomic resources for Thalictrum thalictroides and T. hernandezii: Facilitating candidate gene discovery in an emerging model plant lineage.</title>
        <authorList>
            <person name="Arias T."/>
            <person name="Riano-Pachon D.M."/>
            <person name="Di Stilio V.S."/>
        </authorList>
    </citation>
    <scope>NUCLEOTIDE SEQUENCE [LARGE SCALE GENOMIC DNA]</scope>
    <source>
        <strain evidence="5">cv. WT478/WT964</strain>
        <tissue evidence="4">Leaves</tissue>
    </source>
</reference>
<proteinExistence type="inferred from homology"/>
<evidence type="ECO:0000313" key="4">
    <source>
        <dbReference type="EMBL" id="KAF5193970.1"/>
    </source>
</evidence>
<dbReference type="GO" id="GO:0003735">
    <property type="term" value="F:structural constituent of ribosome"/>
    <property type="evidence" value="ECO:0007669"/>
    <property type="project" value="InterPro"/>
</dbReference>
<dbReference type="Pfam" id="PF01200">
    <property type="entry name" value="Ribosomal_S28e"/>
    <property type="match status" value="1"/>
</dbReference>
<dbReference type="GO" id="GO:0006412">
    <property type="term" value="P:translation"/>
    <property type="evidence" value="ECO:0007669"/>
    <property type="project" value="InterPro"/>
</dbReference>
<dbReference type="GO" id="GO:0022627">
    <property type="term" value="C:cytosolic small ribosomal subunit"/>
    <property type="evidence" value="ECO:0007669"/>
    <property type="project" value="TreeGrafter"/>
</dbReference>
<name>A0A7J6WBJ3_THATH</name>
<organism evidence="4 5">
    <name type="scientific">Thalictrum thalictroides</name>
    <name type="common">Rue-anemone</name>
    <name type="synonym">Anemone thalictroides</name>
    <dbReference type="NCBI Taxonomy" id="46969"/>
    <lineage>
        <taxon>Eukaryota</taxon>
        <taxon>Viridiplantae</taxon>
        <taxon>Streptophyta</taxon>
        <taxon>Embryophyta</taxon>
        <taxon>Tracheophyta</taxon>
        <taxon>Spermatophyta</taxon>
        <taxon>Magnoliopsida</taxon>
        <taxon>Ranunculales</taxon>
        <taxon>Ranunculaceae</taxon>
        <taxon>Thalictroideae</taxon>
        <taxon>Thalictrum</taxon>
    </lineage>
</organism>
<comment type="caution">
    <text evidence="4">The sequence shown here is derived from an EMBL/GenBank/DDBJ whole genome shotgun (WGS) entry which is preliminary data.</text>
</comment>
<gene>
    <name evidence="4" type="ORF">FRX31_016447</name>
</gene>
<dbReference type="GO" id="GO:0000028">
    <property type="term" value="P:ribosomal small subunit assembly"/>
    <property type="evidence" value="ECO:0007669"/>
    <property type="project" value="TreeGrafter"/>
</dbReference>